<evidence type="ECO:0000313" key="6">
    <source>
        <dbReference type="Proteomes" id="UP000818624"/>
    </source>
</evidence>
<evidence type="ECO:0000256" key="3">
    <source>
        <dbReference type="SAM" id="MobiDB-lite"/>
    </source>
</evidence>
<dbReference type="EMBL" id="CP046235">
    <property type="protein sequence ID" value="WFD47901.1"/>
    <property type="molecule type" value="Genomic_DNA"/>
</dbReference>
<name>A0ABY8EQW7_MALFU</name>
<evidence type="ECO:0000313" key="5">
    <source>
        <dbReference type="EMBL" id="WFD47901.1"/>
    </source>
</evidence>
<sequence length="987" mass="108543">MADSCCFEKRGRSGEILCQSALSGPQEPKDDVNDIKRRLEYLETLLDQQSRKPTPGVTPTNALPRDSLGNLPDNPIRVHNRAGEQIAEIDPEAEDAALVLEGLTMEGTLAFNQHRGRQAMRRAFDKARSSDSPEARRELANEGVIDPIDYSLTAKHAAELAQCHAAQGDKPLKPELDMGDPLDCPMMSACRSKSLLRLESSTESSLGWGLGWALAAAQEMGQFDVIRDTVDCNKVSSSSTASHVTPERLAVLTAIVRTLPTLEQTELLLDIFDRRAQPFTMNVVHIPTLRKEVRMMYSLTTPLCCAKAIDTSDTCWLGVLLMVLNIGLRFREADDEHVNAQLGRFVDQGYAPLWCSATKTCLVLSGFIGSTSLNVLTTIVLLMCQCPRSANHSPAMMRIAISNAQGMGLHRLGDLANQPKPGDGLDYRIRQEIAKRLWWSLVVSDWNCALLSTTPYMIQPHQFNTPMPGNFNNDDLLRSGTQPHPDDVFTEISYALSMMELAKITREHVDMVTRLEMEEATVGKPRRIACDFNITLDGKYHSVLRRASVFSDKMVGRQSEELIEVQRWAFQQNVFDRLLQLHRQALSKKQARNCCVELARRVLSMQRDIRKRSDLGDKLVQNVLQSFNATTLLCLDLLYTPPTAIQRETIRSEIAEGLDGMCRAAHDAGLTPRGIRIIRVLLDEEQKQWDAMQKRGKSGQEPQSRTHLLNMALRVARISRGAEPLLEEDENKPIFQEPEPTMTKQRRERERQSQALPESVSAPPPTAAAPATTGAVPYPLNALPPFQPSFSSLDPYQIGPSGIEMPMVQDTPAPANMDFDLQSFLDNFELPNANGATNGSLANQGAPNVVRDSGQQNLDVPMSDASSSGPSSFYSSVPPSFVDSHSPSSYSGSVSSHTTTHSPSDNSPPVMDGFWDWMLSQGMQADNGNAISMANFNAPSQSVLGQLPPSPFPTLGLDASALNKPGVASPDGASHPFPSASPLPIFS</sequence>
<keyword evidence="2" id="KW-0539">Nucleus</keyword>
<dbReference type="PANTHER" id="PTHR31001:SF89">
    <property type="entry name" value="ZN(2)-C6 FUNGAL-TYPE DOMAIN-CONTAINING PROTEIN"/>
    <property type="match status" value="1"/>
</dbReference>
<evidence type="ECO:0000256" key="1">
    <source>
        <dbReference type="ARBA" id="ARBA00004123"/>
    </source>
</evidence>
<dbReference type="Proteomes" id="UP000818624">
    <property type="component" value="Chromosome 2"/>
</dbReference>
<dbReference type="InterPro" id="IPR007219">
    <property type="entry name" value="XnlR_reg_dom"/>
</dbReference>
<feature type="region of interest" description="Disordered" evidence="3">
    <location>
        <begin position="835"/>
        <end position="908"/>
    </location>
</feature>
<gene>
    <name evidence="5" type="ORF">GLX27_002566</name>
</gene>
<dbReference type="SMART" id="SM00906">
    <property type="entry name" value="Fungal_trans"/>
    <property type="match status" value="1"/>
</dbReference>
<dbReference type="PANTHER" id="PTHR31001">
    <property type="entry name" value="UNCHARACTERIZED TRANSCRIPTIONAL REGULATORY PROTEIN"/>
    <property type="match status" value="1"/>
</dbReference>
<dbReference type="CDD" id="cd12148">
    <property type="entry name" value="fungal_TF_MHR"/>
    <property type="match status" value="1"/>
</dbReference>
<reference evidence="5 6" key="1">
    <citation type="journal article" date="2020" name="Elife">
        <title>Loss of centromere function drives karyotype evolution in closely related Malassezia species.</title>
        <authorList>
            <person name="Sankaranarayanan S.R."/>
            <person name="Ianiri G."/>
            <person name="Coelho M.A."/>
            <person name="Reza M.H."/>
            <person name="Thimmappa B.C."/>
            <person name="Ganguly P."/>
            <person name="Vadnala R.N."/>
            <person name="Sun S."/>
            <person name="Siddharthan R."/>
            <person name="Tellgren-Roth C."/>
            <person name="Dawson T.L."/>
            <person name="Heitman J."/>
            <person name="Sanyal K."/>
        </authorList>
    </citation>
    <scope>NUCLEOTIDE SEQUENCE [LARGE SCALE GENOMIC DNA]</scope>
    <source>
        <strain evidence="5">CBS14141</strain>
    </source>
</reference>
<feature type="compositionally biased region" description="Polar residues" evidence="3">
    <location>
        <begin position="835"/>
        <end position="846"/>
    </location>
</feature>
<evidence type="ECO:0000256" key="2">
    <source>
        <dbReference type="ARBA" id="ARBA00023242"/>
    </source>
</evidence>
<proteinExistence type="predicted"/>
<evidence type="ECO:0000259" key="4">
    <source>
        <dbReference type="SMART" id="SM00906"/>
    </source>
</evidence>
<dbReference type="InterPro" id="IPR050613">
    <property type="entry name" value="Sec_Metabolite_Reg"/>
</dbReference>
<organism evidence="5 6">
    <name type="scientific">Malassezia furfur</name>
    <name type="common">Pityriasis versicolor infection agent</name>
    <name type="synonym">Pityrosporum furfur</name>
    <dbReference type="NCBI Taxonomy" id="55194"/>
    <lineage>
        <taxon>Eukaryota</taxon>
        <taxon>Fungi</taxon>
        <taxon>Dikarya</taxon>
        <taxon>Basidiomycota</taxon>
        <taxon>Ustilaginomycotina</taxon>
        <taxon>Malasseziomycetes</taxon>
        <taxon>Malasseziales</taxon>
        <taxon>Malasseziaceae</taxon>
        <taxon>Malassezia</taxon>
    </lineage>
</organism>
<feature type="domain" description="Xylanolytic transcriptional activator regulatory" evidence="4">
    <location>
        <begin position="393"/>
        <end position="474"/>
    </location>
</feature>
<feature type="compositionally biased region" description="Polar residues" evidence="3">
    <location>
        <begin position="46"/>
        <end position="61"/>
    </location>
</feature>
<protein>
    <recommendedName>
        <fullName evidence="4">Xylanolytic transcriptional activator regulatory domain-containing protein</fullName>
    </recommendedName>
</protein>
<keyword evidence="6" id="KW-1185">Reference proteome</keyword>
<accession>A0ABY8EQW7</accession>
<feature type="region of interest" description="Disordered" evidence="3">
    <location>
        <begin position="46"/>
        <end position="73"/>
    </location>
</feature>
<feature type="region of interest" description="Disordered" evidence="3">
    <location>
        <begin position="724"/>
        <end position="773"/>
    </location>
</feature>
<feature type="region of interest" description="Disordered" evidence="3">
    <location>
        <begin position="955"/>
        <end position="987"/>
    </location>
</feature>
<dbReference type="Pfam" id="PF04082">
    <property type="entry name" value="Fungal_trans"/>
    <property type="match status" value="1"/>
</dbReference>
<feature type="compositionally biased region" description="Low complexity" evidence="3">
    <location>
        <begin position="863"/>
        <end position="908"/>
    </location>
</feature>
<comment type="subcellular location">
    <subcellularLocation>
        <location evidence="1">Nucleus</location>
    </subcellularLocation>
</comment>